<keyword evidence="4 8" id="KW-0819">tRNA processing</keyword>
<organism evidence="10 11">
    <name type="scientific">Halobacillus locisalis</name>
    <dbReference type="NCBI Taxonomy" id="220753"/>
    <lineage>
        <taxon>Bacteria</taxon>
        <taxon>Bacillati</taxon>
        <taxon>Bacillota</taxon>
        <taxon>Bacilli</taxon>
        <taxon>Bacillales</taxon>
        <taxon>Bacillaceae</taxon>
        <taxon>Halobacillus</taxon>
    </lineage>
</organism>
<dbReference type="NCBIfam" id="TIGR02433">
    <property type="entry name" value="lysidine_TilS_C"/>
    <property type="match status" value="1"/>
</dbReference>
<dbReference type="EC" id="6.3.4.19" evidence="8"/>
<dbReference type="GO" id="GO:0005737">
    <property type="term" value="C:cytoplasm"/>
    <property type="evidence" value="ECO:0007669"/>
    <property type="project" value="UniProtKB-SubCell"/>
</dbReference>
<keyword evidence="3 8" id="KW-0436">Ligase</keyword>
<evidence type="ECO:0000256" key="4">
    <source>
        <dbReference type="ARBA" id="ARBA00022694"/>
    </source>
</evidence>
<comment type="subcellular location">
    <subcellularLocation>
        <location evidence="1 8">Cytoplasm</location>
    </subcellularLocation>
</comment>
<evidence type="ECO:0000313" key="10">
    <source>
        <dbReference type="EMBL" id="MBA2177010.1"/>
    </source>
</evidence>
<evidence type="ECO:0000256" key="5">
    <source>
        <dbReference type="ARBA" id="ARBA00022741"/>
    </source>
</evidence>
<reference evidence="10 11" key="1">
    <citation type="journal article" date="2004" name="Extremophiles">
        <title>Halobacillus locisalis sp. nov., a halophilic bacterium isolated from a marine solar saltern of the Yellow Sea in Korea.</title>
        <authorList>
            <person name="Yoon J.H."/>
            <person name="Kang K.H."/>
            <person name="Oh T.K."/>
            <person name="Park Y.H."/>
        </authorList>
    </citation>
    <scope>NUCLEOTIDE SEQUENCE [LARGE SCALE GENOMIC DNA]</scope>
    <source>
        <strain evidence="10 11">KCTC 3788</strain>
    </source>
</reference>
<feature type="binding site" evidence="8">
    <location>
        <begin position="26"/>
        <end position="31"/>
    </location>
    <ligand>
        <name>ATP</name>
        <dbReference type="ChEBI" id="CHEBI:30616"/>
    </ligand>
</feature>
<dbReference type="SUPFAM" id="SSF82829">
    <property type="entry name" value="MesJ substrate recognition domain-like"/>
    <property type="match status" value="1"/>
</dbReference>
<dbReference type="InterPro" id="IPR011063">
    <property type="entry name" value="TilS/TtcA_N"/>
</dbReference>
<dbReference type="InterPro" id="IPR014729">
    <property type="entry name" value="Rossmann-like_a/b/a_fold"/>
</dbReference>
<dbReference type="SUPFAM" id="SSF56037">
    <property type="entry name" value="PheT/TilS domain"/>
    <property type="match status" value="1"/>
</dbReference>
<dbReference type="PANTHER" id="PTHR43033">
    <property type="entry name" value="TRNA(ILE)-LYSIDINE SYNTHASE-RELATED"/>
    <property type="match status" value="1"/>
</dbReference>
<dbReference type="SUPFAM" id="SSF52402">
    <property type="entry name" value="Adenine nucleotide alpha hydrolases-like"/>
    <property type="match status" value="1"/>
</dbReference>
<dbReference type="InterPro" id="IPR012094">
    <property type="entry name" value="tRNA_Ile_lys_synt"/>
</dbReference>
<dbReference type="AlphaFoldDB" id="A0A838CZ21"/>
<keyword evidence="11" id="KW-1185">Reference proteome</keyword>
<dbReference type="HAMAP" id="MF_01161">
    <property type="entry name" value="tRNA_Ile_lys_synt"/>
    <property type="match status" value="1"/>
</dbReference>
<evidence type="ECO:0000256" key="1">
    <source>
        <dbReference type="ARBA" id="ARBA00004496"/>
    </source>
</evidence>
<evidence type="ECO:0000256" key="7">
    <source>
        <dbReference type="ARBA" id="ARBA00048539"/>
    </source>
</evidence>
<dbReference type="InterPro" id="IPR012796">
    <property type="entry name" value="Lysidine-tRNA-synth_C"/>
</dbReference>
<evidence type="ECO:0000256" key="3">
    <source>
        <dbReference type="ARBA" id="ARBA00022598"/>
    </source>
</evidence>
<dbReference type="EMBL" id="JACEFG010000007">
    <property type="protein sequence ID" value="MBA2177010.1"/>
    <property type="molecule type" value="Genomic_DNA"/>
</dbReference>
<evidence type="ECO:0000313" key="11">
    <source>
        <dbReference type="Proteomes" id="UP000571017"/>
    </source>
</evidence>
<comment type="domain">
    <text evidence="8">The N-terminal region contains the highly conserved SGGXDS motif, predicted to be a P-loop motif involved in ATP binding.</text>
</comment>
<accession>A0A838CZ21</accession>
<comment type="similarity">
    <text evidence="8">Belongs to the tRNA(Ile)-lysidine synthase family.</text>
</comment>
<feature type="domain" description="Lysidine-tRNA(Ile) synthetase C-terminal" evidence="9">
    <location>
        <begin position="384"/>
        <end position="456"/>
    </location>
</feature>
<protein>
    <recommendedName>
        <fullName evidence="8">tRNA(Ile)-lysidine synthase</fullName>
        <ecNumber evidence="8">6.3.4.19</ecNumber>
    </recommendedName>
    <alternativeName>
        <fullName evidence="8">tRNA(Ile)-2-lysyl-cytidine synthase</fullName>
    </alternativeName>
    <alternativeName>
        <fullName evidence="8">tRNA(Ile)-lysidine synthetase</fullName>
    </alternativeName>
</protein>
<keyword evidence="5 8" id="KW-0547">Nucleotide-binding</keyword>
<comment type="catalytic activity">
    <reaction evidence="7 8">
        <text>cytidine(34) in tRNA(Ile2) + L-lysine + ATP = lysidine(34) in tRNA(Ile2) + AMP + diphosphate + H(+)</text>
        <dbReference type="Rhea" id="RHEA:43744"/>
        <dbReference type="Rhea" id="RHEA-COMP:10625"/>
        <dbReference type="Rhea" id="RHEA-COMP:10670"/>
        <dbReference type="ChEBI" id="CHEBI:15378"/>
        <dbReference type="ChEBI" id="CHEBI:30616"/>
        <dbReference type="ChEBI" id="CHEBI:32551"/>
        <dbReference type="ChEBI" id="CHEBI:33019"/>
        <dbReference type="ChEBI" id="CHEBI:82748"/>
        <dbReference type="ChEBI" id="CHEBI:83665"/>
        <dbReference type="ChEBI" id="CHEBI:456215"/>
        <dbReference type="EC" id="6.3.4.19"/>
    </reaction>
</comment>
<dbReference type="NCBIfam" id="TIGR02432">
    <property type="entry name" value="lysidine_TilS_N"/>
    <property type="match status" value="1"/>
</dbReference>
<keyword evidence="2 8" id="KW-0963">Cytoplasm</keyword>
<dbReference type="GO" id="GO:0032267">
    <property type="term" value="F:tRNA(Ile)-lysidine synthase activity"/>
    <property type="evidence" value="ECO:0007669"/>
    <property type="project" value="UniProtKB-EC"/>
</dbReference>
<dbReference type="CDD" id="cd01992">
    <property type="entry name" value="TilS_N"/>
    <property type="match status" value="1"/>
</dbReference>
<evidence type="ECO:0000259" key="9">
    <source>
        <dbReference type="SMART" id="SM00977"/>
    </source>
</evidence>
<keyword evidence="6 8" id="KW-0067">ATP-binding</keyword>
<dbReference type="Pfam" id="PF11734">
    <property type="entry name" value="TilS_C"/>
    <property type="match status" value="1"/>
</dbReference>
<comment type="caution">
    <text evidence="10">The sequence shown here is derived from an EMBL/GenBank/DDBJ whole genome shotgun (WGS) entry which is preliminary data.</text>
</comment>
<dbReference type="PANTHER" id="PTHR43033:SF1">
    <property type="entry name" value="TRNA(ILE)-LYSIDINE SYNTHASE-RELATED"/>
    <property type="match status" value="1"/>
</dbReference>
<name>A0A838CZ21_9BACI</name>
<dbReference type="Proteomes" id="UP000571017">
    <property type="component" value="Unassembled WGS sequence"/>
</dbReference>
<sequence>MDQVVHSFMTKHQLIDRHQTVIVAVSGGPDSMALLHLMNKAKEKWAIRLIAVSVDHGLRGEDSAEDFAYVKRTCEEWGIKFVGTTVDVASYKKEKALGTQEAARHLRYEFLAKQMNDFAADVLMTGHHGDDQIETMMMQMVRNVRPEAVRGIPVSRPFATGRLVRPLLCVSKSEIQAYNSQYLIAPRTDPSNEDTEYRRNAFRKHVIPFVKGENPKLHQHMQAMSERVREDQSYIKKQAEEVLGIVQFSKELRKSAQFSIETFKTFPLALQRSAFHLILNYLYINNTEDISYLHEEMFFSFLNETKPNAELHFPRGLTIVRAYDDMMLSFQQEDFNTAFHQPLPIGETIELPNGDLLSAEWSEECKSEGSHVFVCDSHHVKLPLAVRTRRNGDRMRVRGMNGSKKVKDIFIDQKVSARARDRWPIVIDSRGEILWLVGLKKGGECTVGEPGLWLRLHYENKADT</sequence>
<evidence type="ECO:0000256" key="8">
    <source>
        <dbReference type="HAMAP-Rule" id="MF_01161"/>
    </source>
</evidence>
<dbReference type="InterPro" id="IPR012795">
    <property type="entry name" value="tRNA_Ile_lys_synt_N"/>
</dbReference>
<proteinExistence type="inferred from homology"/>
<dbReference type="Pfam" id="PF01171">
    <property type="entry name" value="ATP_bind_3"/>
    <property type="match status" value="1"/>
</dbReference>
<gene>
    <name evidence="8 10" type="primary">tilS</name>
    <name evidence="10" type="ORF">H0266_19210</name>
</gene>
<evidence type="ECO:0000256" key="6">
    <source>
        <dbReference type="ARBA" id="ARBA00022840"/>
    </source>
</evidence>
<dbReference type="Gene3D" id="3.40.50.620">
    <property type="entry name" value="HUPs"/>
    <property type="match status" value="1"/>
</dbReference>
<comment type="function">
    <text evidence="8">Ligates lysine onto the cytidine present at position 34 of the AUA codon-specific tRNA(Ile) that contains the anticodon CAU, in an ATP-dependent manner. Cytidine is converted to lysidine, thus changing the amino acid specificity of the tRNA from methionine to isoleucine.</text>
</comment>
<dbReference type="Gene3D" id="3.30.465.60">
    <property type="match status" value="1"/>
</dbReference>
<evidence type="ECO:0000256" key="2">
    <source>
        <dbReference type="ARBA" id="ARBA00022490"/>
    </source>
</evidence>
<dbReference type="GO" id="GO:0005524">
    <property type="term" value="F:ATP binding"/>
    <property type="evidence" value="ECO:0007669"/>
    <property type="project" value="UniProtKB-UniRule"/>
</dbReference>
<dbReference type="GO" id="GO:0006400">
    <property type="term" value="P:tRNA modification"/>
    <property type="evidence" value="ECO:0007669"/>
    <property type="project" value="UniProtKB-UniRule"/>
</dbReference>
<dbReference type="SMART" id="SM00977">
    <property type="entry name" value="TilS_C"/>
    <property type="match status" value="1"/>
</dbReference>